<dbReference type="EMBL" id="BSEV01000018">
    <property type="protein sequence ID" value="GLK12816.1"/>
    <property type="molecule type" value="Genomic_DNA"/>
</dbReference>
<dbReference type="AlphaFoldDB" id="A0A9W6I7H6"/>
<accession>A0A9W6I7H6</accession>
<comment type="caution">
    <text evidence="1">The sequence shown here is derived from an EMBL/GenBank/DDBJ whole genome shotgun (WGS) entry which is preliminary data.</text>
</comment>
<organism evidence="1 2">
    <name type="scientific">Streptosporangium carneum</name>
    <dbReference type="NCBI Taxonomy" id="47481"/>
    <lineage>
        <taxon>Bacteria</taxon>
        <taxon>Bacillati</taxon>
        <taxon>Actinomycetota</taxon>
        <taxon>Actinomycetes</taxon>
        <taxon>Streptosporangiales</taxon>
        <taxon>Streptosporangiaceae</taxon>
        <taxon>Streptosporangium</taxon>
    </lineage>
</organism>
<proteinExistence type="predicted"/>
<gene>
    <name evidence="1" type="ORF">GCM10017600_62260</name>
</gene>
<evidence type="ECO:0000313" key="1">
    <source>
        <dbReference type="EMBL" id="GLK12816.1"/>
    </source>
</evidence>
<sequence>MVRIRAQQPGDALLDLFSLLLRGVHAQADLPDARFLRHRHPSLLEESGRGGSFVTKLPNALCAAVTLAVALRHGNVACRVLDGGLLREEIRAWTRKAPEALRAAPLTSRTSRRR</sequence>
<dbReference type="Proteomes" id="UP001143474">
    <property type="component" value="Unassembled WGS sequence"/>
</dbReference>
<protein>
    <submittedName>
        <fullName evidence="1">Uncharacterized protein</fullName>
    </submittedName>
</protein>
<keyword evidence="2" id="KW-1185">Reference proteome</keyword>
<evidence type="ECO:0000313" key="2">
    <source>
        <dbReference type="Proteomes" id="UP001143474"/>
    </source>
</evidence>
<name>A0A9W6I7H6_9ACTN</name>
<reference evidence="1" key="1">
    <citation type="journal article" date="2014" name="Int. J. Syst. Evol. Microbiol.">
        <title>Complete genome sequence of Corynebacterium casei LMG S-19264T (=DSM 44701T), isolated from a smear-ripened cheese.</title>
        <authorList>
            <consortium name="US DOE Joint Genome Institute (JGI-PGF)"/>
            <person name="Walter F."/>
            <person name="Albersmeier A."/>
            <person name="Kalinowski J."/>
            <person name="Ruckert C."/>
        </authorList>
    </citation>
    <scope>NUCLEOTIDE SEQUENCE</scope>
    <source>
        <strain evidence="1">VKM Ac-2007</strain>
    </source>
</reference>
<reference evidence="1" key="2">
    <citation type="submission" date="2023-01" db="EMBL/GenBank/DDBJ databases">
        <authorList>
            <person name="Sun Q."/>
            <person name="Evtushenko L."/>
        </authorList>
    </citation>
    <scope>NUCLEOTIDE SEQUENCE</scope>
    <source>
        <strain evidence="1">VKM Ac-2007</strain>
    </source>
</reference>